<feature type="domain" description="NWD NACHT-NTPase N-terminal" evidence="2">
    <location>
        <begin position="74"/>
        <end position="176"/>
    </location>
</feature>
<dbReference type="EMBL" id="CP072753">
    <property type="protein sequence ID" value="QUC16827.1"/>
    <property type="molecule type" value="Genomic_DNA"/>
</dbReference>
<evidence type="ECO:0000259" key="2">
    <source>
        <dbReference type="Pfam" id="PF17100"/>
    </source>
</evidence>
<evidence type="ECO:0000256" key="1">
    <source>
        <dbReference type="SAM" id="MobiDB-lite"/>
    </source>
</evidence>
<organism evidence="3 4">
    <name type="scientific">Ustilaginoidea virens</name>
    <name type="common">Rice false smut fungus</name>
    <name type="synonym">Villosiclava virens</name>
    <dbReference type="NCBI Taxonomy" id="1159556"/>
    <lineage>
        <taxon>Eukaryota</taxon>
        <taxon>Fungi</taxon>
        <taxon>Dikarya</taxon>
        <taxon>Ascomycota</taxon>
        <taxon>Pezizomycotina</taxon>
        <taxon>Sordariomycetes</taxon>
        <taxon>Hypocreomycetidae</taxon>
        <taxon>Hypocreales</taxon>
        <taxon>Clavicipitaceae</taxon>
        <taxon>Ustilaginoidea</taxon>
    </lineage>
</organism>
<name>A0A8E5HK91_USTVR</name>
<keyword evidence="4" id="KW-1185">Reference proteome</keyword>
<dbReference type="GeneID" id="66061846"/>
<protein>
    <recommendedName>
        <fullName evidence="2">NWD NACHT-NTPase N-terminal domain-containing protein</fullName>
    </recommendedName>
</protein>
<dbReference type="KEGG" id="uvi:66061846"/>
<evidence type="ECO:0000313" key="4">
    <source>
        <dbReference type="Proteomes" id="UP000027002"/>
    </source>
</evidence>
<dbReference type="Proteomes" id="UP000027002">
    <property type="component" value="Chromosome 1"/>
</dbReference>
<sequence length="205" mass="22855">MRSRFKILKKIELRPGGRKHDTRRIPTPPGDSTKQEKKPSPQPASPPLETIAPPASPEVVEPANLEAVPLSLPEQIWRRAYDALKKDEPSCVKEYGKVLQKAQGGLKNWDIPKQIQKLAQSKSDEVRKMWMMIYAGMERSKKIAGAKGSLSSVVKIVENFKSVINAPLKFSPGGELLHALLVSDPEWDKQRIEKYKGGLLPNVSS</sequence>
<dbReference type="Pfam" id="PF17100">
    <property type="entry name" value="NACHT_N"/>
    <property type="match status" value="1"/>
</dbReference>
<dbReference type="AlphaFoldDB" id="A0A8E5HK91"/>
<feature type="compositionally biased region" description="Basic and acidic residues" evidence="1">
    <location>
        <begin position="9"/>
        <end position="19"/>
    </location>
</feature>
<gene>
    <name evidence="3" type="ORF">UV8b_01068</name>
</gene>
<dbReference type="InterPro" id="IPR031359">
    <property type="entry name" value="NACHT_N"/>
</dbReference>
<evidence type="ECO:0000313" key="3">
    <source>
        <dbReference type="EMBL" id="QUC16827.1"/>
    </source>
</evidence>
<proteinExistence type="predicted"/>
<accession>A0A8E5HK91</accession>
<reference evidence="3" key="1">
    <citation type="submission" date="2020-03" db="EMBL/GenBank/DDBJ databases">
        <title>A mixture of massive structural variations and highly conserved coding sequences in Ustilaginoidea virens genome.</title>
        <authorList>
            <person name="Zhang K."/>
            <person name="Zhao Z."/>
            <person name="Zhang Z."/>
            <person name="Li Y."/>
            <person name="Hsiang T."/>
            <person name="Sun W."/>
        </authorList>
    </citation>
    <scope>NUCLEOTIDE SEQUENCE</scope>
    <source>
        <strain evidence="3">UV-8b</strain>
    </source>
</reference>
<dbReference type="RefSeq" id="XP_042994500.1">
    <property type="nucleotide sequence ID" value="XM_043138566.1"/>
</dbReference>
<feature type="region of interest" description="Disordered" evidence="1">
    <location>
        <begin position="1"/>
        <end position="58"/>
    </location>
</feature>
<dbReference type="OrthoDB" id="538223at2759"/>